<evidence type="ECO:0000256" key="5">
    <source>
        <dbReference type="PROSITE-ProRule" id="PRU10141"/>
    </source>
</evidence>
<dbReference type="AlphaFoldDB" id="A0A2I1GHN6"/>
<name>A0A2I1GHN6_9GLOM</name>
<keyword evidence="1" id="KW-0808">Transferase</keyword>
<proteinExistence type="predicted"/>
<evidence type="ECO:0000256" key="1">
    <source>
        <dbReference type="ARBA" id="ARBA00022679"/>
    </source>
</evidence>
<evidence type="ECO:0000256" key="3">
    <source>
        <dbReference type="ARBA" id="ARBA00022777"/>
    </source>
</evidence>
<dbReference type="PANTHER" id="PTHR44329">
    <property type="entry name" value="SERINE/THREONINE-PROTEIN KINASE TNNI3K-RELATED"/>
    <property type="match status" value="1"/>
</dbReference>
<gene>
    <name evidence="7" type="ORF">RhiirA4_519007</name>
</gene>
<dbReference type="EMBL" id="LLXI01000435">
    <property type="protein sequence ID" value="PKY46150.1"/>
    <property type="molecule type" value="Genomic_DNA"/>
</dbReference>
<dbReference type="SUPFAM" id="SSF56112">
    <property type="entry name" value="Protein kinase-like (PK-like)"/>
    <property type="match status" value="1"/>
</dbReference>
<reference evidence="7 8" key="1">
    <citation type="submission" date="2015-10" db="EMBL/GenBank/DDBJ databases">
        <title>Genome analyses suggest a sexual origin of heterokaryosis in a supposedly ancient asexual fungus.</title>
        <authorList>
            <person name="Ropars J."/>
            <person name="Sedzielewska K."/>
            <person name="Noel J."/>
            <person name="Charron P."/>
            <person name="Farinelli L."/>
            <person name="Marton T."/>
            <person name="Kruger M."/>
            <person name="Pelin A."/>
            <person name="Brachmann A."/>
            <person name="Corradi N."/>
        </authorList>
    </citation>
    <scope>NUCLEOTIDE SEQUENCE [LARGE SCALE GENOMIC DNA]</scope>
    <source>
        <strain evidence="7 8">A4</strain>
    </source>
</reference>
<protein>
    <submittedName>
        <fullName evidence="7">Kinase-like protein</fullName>
    </submittedName>
</protein>
<comment type="caution">
    <text evidence="7">The sequence shown here is derived from an EMBL/GenBank/DDBJ whole genome shotgun (WGS) entry which is preliminary data.</text>
</comment>
<dbReference type="Proteomes" id="UP000234323">
    <property type="component" value="Unassembled WGS sequence"/>
</dbReference>
<evidence type="ECO:0000259" key="6">
    <source>
        <dbReference type="PROSITE" id="PS50011"/>
    </source>
</evidence>
<dbReference type="Gene3D" id="1.10.510.10">
    <property type="entry name" value="Transferase(Phosphotransferase) domain 1"/>
    <property type="match status" value="1"/>
</dbReference>
<dbReference type="InterPro" id="IPR017441">
    <property type="entry name" value="Protein_kinase_ATP_BS"/>
</dbReference>
<dbReference type="VEuPathDB" id="FungiDB:RhiirA1_527934"/>
<dbReference type="VEuPathDB" id="FungiDB:FUN_000566"/>
<keyword evidence="4 5" id="KW-0067">ATP-binding</keyword>
<dbReference type="PROSITE" id="PS50011">
    <property type="entry name" value="PROTEIN_KINASE_DOM"/>
    <property type="match status" value="1"/>
</dbReference>
<organism evidence="7 8">
    <name type="scientific">Rhizophagus irregularis</name>
    <dbReference type="NCBI Taxonomy" id="588596"/>
    <lineage>
        <taxon>Eukaryota</taxon>
        <taxon>Fungi</taxon>
        <taxon>Fungi incertae sedis</taxon>
        <taxon>Mucoromycota</taxon>
        <taxon>Glomeromycotina</taxon>
        <taxon>Glomeromycetes</taxon>
        <taxon>Glomerales</taxon>
        <taxon>Glomeraceae</taxon>
        <taxon>Rhizophagus</taxon>
    </lineage>
</organism>
<keyword evidence="2 5" id="KW-0547">Nucleotide-binding</keyword>
<evidence type="ECO:0000256" key="2">
    <source>
        <dbReference type="ARBA" id="ARBA00022741"/>
    </source>
</evidence>
<keyword evidence="3 7" id="KW-0418">Kinase</keyword>
<dbReference type="InterPro" id="IPR000719">
    <property type="entry name" value="Prot_kinase_dom"/>
</dbReference>
<dbReference type="GO" id="GO:0005524">
    <property type="term" value="F:ATP binding"/>
    <property type="evidence" value="ECO:0007669"/>
    <property type="project" value="UniProtKB-UniRule"/>
</dbReference>
<feature type="binding site" evidence="5">
    <location>
        <position position="57"/>
    </location>
    <ligand>
        <name>ATP</name>
        <dbReference type="ChEBI" id="CHEBI:30616"/>
    </ligand>
</feature>
<evidence type="ECO:0000313" key="8">
    <source>
        <dbReference type="Proteomes" id="UP000234323"/>
    </source>
</evidence>
<accession>A0A2I1GHN6</accession>
<dbReference type="VEuPathDB" id="FungiDB:RhiirFUN_017962"/>
<dbReference type="InterPro" id="IPR051681">
    <property type="entry name" value="Ser/Thr_Kinases-Pseudokinases"/>
</dbReference>
<dbReference type="Pfam" id="PF00069">
    <property type="entry name" value="Pkinase"/>
    <property type="match status" value="1"/>
</dbReference>
<dbReference type="PANTHER" id="PTHR44329:SF288">
    <property type="entry name" value="MITOGEN-ACTIVATED PROTEIN KINASE KINASE KINASE 20"/>
    <property type="match status" value="1"/>
</dbReference>
<evidence type="ECO:0000313" key="7">
    <source>
        <dbReference type="EMBL" id="PKY46150.1"/>
    </source>
</evidence>
<sequence length="278" mass="33076">MDLMDFNKSWYDNFSIENGILDIPYEQINKERTRIGFGKYGIVYKTTCDLFGDIAVKEFYINDQEYIENFINEARIHNLARHKRIIQFYGISRDAEKKLYYIVMEYANHGTLRDFLSKRNSMDLKERIRLVTQISEGLSYLHNKLNISHQDLIYSHFYYIKQHTKNILVKNGNIKISDFGKSKCFKHINNFSSNKIFNSSSFTLYKVSDIHSLGVIILELSNYRKTLHKEQLSSKICLKEDRLEIREKSRMVSNLQLKPLEPVYLNNDKKSYIYSYDF</sequence>
<feature type="domain" description="Protein kinase" evidence="6">
    <location>
        <begin position="29"/>
        <end position="278"/>
    </location>
</feature>
<keyword evidence="8" id="KW-1185">Reference proteome</keyword>
<dbReference type="PROSITE" id="PS00107">
    <property type="entry name" value="PROTEIN_KINASE_ATP"/>
    <property type="match status" value="1"/>
</dbReference>
<evidence type="ECO:0000256" key="4">
    <source>
        <dbReference type="ARBA" id="ARBA00022840"/>
    </source>
</evidence>
<dbReference type="GO" id="GO:0004674">
    <property type="term" value="F:protein serine/threonine kinase activity"/>
    <property type="evidence" value="ECO:0007669"/>
    <property type="project" value="TreeGrafter"/>
</dbReference>
<dbReference type="CDD" id="cd00180">
    <property type="entry name" value="PKc"/>
    <property type="match status" value="1"/>
</dbReference>
<dbReference type="InterPro" id="IPR011009">
    <property type="entry name" value="Kinase-like_dom_sf"/>
</dbReference>